<dbReference type="Proteomes" id="UP000002881">
    <property type="component" value="Chromosome"/>
</dbReference>
<dbReference type="SUPFAM" id="SSF55729">
    <property type="entry name" value="Acyl-CoA N-acyltransferases (Nat)"/>
    <property type="match status" value="1"/>
</dbReference>
<dbReference type="GO" id="GO:0016747">
    <property type="term" value="F:acyltransferase activity, transferring groups other than amino-acyl groups"/>
    <property type="evidence" value="ECO:0007669"/>
    <property type="project" value="InterPro"/>
</dbReference>
<evidence type="ECO:0000259" key="1">
    <source>
        <dbReference type="PROSITE" id="PS51186"/>
    </source>
</evidence>
<dbReference type="InterPro" id="IPR000182">
    <property type="entry name" value="GNAT_dom"/>
</dbReference>
<dbReference type="GeneID" id="87108331"/>
<protein>
    <submittedName>
        <fullName evidence="2">Acetyltransferase</fullName>
    </submittedName>
</protein>
<dbReference type="EMBL" id="CP003532">
    <property type="protein sequence ID" value="AFK08233.1"/>
    <property type="molecule type" value="Genomic_DNA"/>
</dbReference>
<dbReference type="PANTHER" id="PTHR42791:SF1">
    <property type="entry name" value="N-ACETYLTRANSFERASE DOMAIN-CONTAINING PROTEIN"/>
    <property type="match status" value="1"/>
</dbReference>
<dbReference type="STRING" id="660470.Theba_2633"/>
<dbReference type="eggNOG" id="COG0456">
    <property type="taxonomic scope" value="Bacteria"/>
</dbReference>
<gene>
    <name evidence="2" type="ORF">Theba_2633</name>
</gene>
<proteinExistence type="predicted"/>
<sequence>MNGPRRVSEEEYEKAVEILTEAFFEDPMIKYVFKDRERKEIRRLYGVMTKAYAPSSDIYFDSEESSGVIQWIDSEKELGVMAWLRSGAMRMIGSPISSLFRLMKTGMEIFKTQKECMKGHNLHLILLAVLPRKQGMGIGKKLMNLFIQEADSRGLPCYLETQNPSNLRFYESFGFSVVKEIEISLELRSWSMVRPIPLQEHENR</sequence>
<dbReference type="KEGG" id="mpg:Theba_2633"/>
<dbReference type="Pfam" id="PF00583">
    <property type="entry name" value="Acetyltransf_1"/>
    <property type="match status" value="1"/>
</dbReference>
<evidence type="ECO:0000313" key="3">
    <source>
        <dbReference type="Proteomes" id="UP000002881"/>
    </source>
</evidence>
<dbReference type="PROSITE" id="PS51186">
    <property type="entry name" value="GNAT"/>
    <property type="match status" value="1"/>
</dbReference>
<dbReference type="RefSeq" id="WP_014731940.1">
    <property type="nucleotide sequence ID" value="NC_017934.1"/>
</dbReference>
<name>I2F8I0_9BACT</name>
<dbReference type="InterPro" id="IPR016181">
    <property type="entry name" value="Acyl_CoA_acyltransferase"/>
</dbReference>
<dbReference type="PANTHER" id="PTHR42791">
    <property type="entry name" value="GNAT FAMILY ACETYLTRANSFERASE"/>
    <property type="match status" value="1"/>
</dbReference>
<dbReference type="HOGENOM" id="CLU_060131_7_1_0"/>
<dbReference type="AlphaFoldDB" id="I2F8I0"/>
<dbReference type="InterPro" id="IPR052523">
    <property type="entry name" value="Trichothecene_AcTrans"/>
</dbReference>
<feature type="domain" description="N-acetyltransferase" evidence="1">
    <location>
        <begin position="31"/>
        <end position="197"/>
    </location>
</feature>
<dbReference type="Gene3D" id="3.40.630.30">
    <property type="match status" value="1"/>
</dbReference>
<dbReference type="CDD" id="cd04301">
    <property type="entry name" value="NAT_SF"/>
    <property type="match status" value="1"/>
</dbReference>
<accession>I2F8I0</accession>
<organism evidence="2 3">
    <name type="scientific">Mesotoga prima MesG1.Ag.4.2</name>
    <dbReference type="NCBI Taxonomy" id="660470"/>
    <lineage>
        <taxon>Bacteria</taxon>
        <taxon>Thermotogati</taxon>
        <taxon>Thermotogota</taxon>
        <taxon>Thermotogae</taxon>
        <taxon>Kosmotogales</taxon>
        <taxon>Kosmotogaceae</taxon>
        <taxon>Mesotoga</taxon>
    </lineage>
</organism>
<keyword evidence="3" id="KW-1185">Reference proteome</keyword>
<reference evidence="2 3" key="1">
    <citation type="journal article" date="2012" name="Genome Biol. Evol.">
        <title>Genome Sequence of the Mesophilic Thermotogales Bacterium Mesotoga prima MesG1.Ag.4.2 Reveals the Largest Thermotogales Genome To Date.</title>
        <authorList>
            <person name="Zhaxybayeva O."/>
            <person name="Swithers K.S."/>
            <person name="Foght J."/>
            <person name="Green A.G."/>
            <person name="Bruce D."/>
            <person name="Detter C."/>
            <person name="Han S."/>
            <person name="Teshima H."/>
            <person name="Han J."/>
            <person name="Woyke T."/>
            <person name="Pitluck S."/>
            <person name="Nolan M."/>
            <person name="Ivanova N."/>
            <person name="Pati A."/>
            <person name="Land M.L."/>
            <person name="Dlutek M."/>
            <person name="Doolittle W.F."/>
            <person name="Noll K.M."/>
            <person name="Nesbo C.L."/>
        </authorList>
    </citation>
    <scope>NUCLEOTIDE SEQUENCE [LARGE SCALE GENOMIC DNA]</scope>
    <source>
        <strain evidence="3">mesG1.Ag.4.2</strain>
    </source>
</reference>
<evidence type="ECO:0000313" key="2">
    <source>
        <dbReference type="EMBL" id="AFK08233.1"/>
    </source>
</evidence>
<keyword evidence="2" id="KW-0808">Transferase</keyword>